<dbReference type="SUPFAM" id="SSF51735">
    <property type="entry name" value="NAD(P)-binding Rossmann-fold domains"/>
    <property type="match status" value="1"/>
</dbReference>
<dbReference type="VEuPathDB" id="VectorBase:BGLB030781"/>
<keyword evidence="2" id="KW-0862">Zinc</keyword>
<evidence type="ECO:0000256" key="1">
    <source>
        <dbReference type="ARBA" id="ARBA00022771"/>
    </source>
</evidence>
<dbReference type="InterPro" id="IPR013083">
    <property type="entry name" value="Znf_RING/FYVE/PHD"/>
</dbReference>
<dbReference type="GO" id="GO:0008270">
    <property type="term" value="F:zinc ion binding"/>
    <property type="evidence" value="ECO:0007669"/>
    <property type="project" value="UniProtKB-KW"/>
</dbReference>
<accession>A0A2C9LGB9</accession>
<organism evidence="5 6">
    <name type="scientific">Biomphalaria glabrata</name>
    <name type="common">Bloodfluke planorb</name>
    <name type="synonym">Freshwater snail</name>
    <dbReference type="NCBI Taxonomy" id="6526"/>
    <lineage>
        <taxon>Eukaryota</taxon>
        <taxon>Metazoa</taxon>
        <taxon>Spiralia</taxon>
        <taxon>Lophotrochozoa</taxon>
        <taxon>Mollusca</taxon>
        <taxon>Gastropoda</taxon>
        <taxon>Heterobranchia</taxon>
        <taxon>Euthyneura</taxon>
        <taxon>Panpulmonata</taxon>
        <taxon>Hygrophila</taxon>
        <taxon>Lymnaeoidea</taxon>
        <taxon>Planorbidae</taxon>
        <taxon>Biomphalaria</taxon>
    </lineage>
</organism>
<name>A0A2C9LGB9_BIOGL</name>
<evidence type="ECO:0000256" key="2">
    <source>
        <dbReference type="ARBA" id="ARBA00022833"/>
    </source>
</evidence>
<dbReference type="PROSITE" id="PS50089">
    <property type="entry name" value="ZF_RING_2"/>
    <property type="match status" value="1"/>
</dbReference>
<dbReference type="PANTHER" id="PTHR48075">
    <property type="entry name" value="3-HYDROXYACYL-COA DEHYDROGENASE FAMILY PROTEIN"/>
    <property type="match status" value="1"/>
</dbReference>
<dbReference type="PANTHER" id="PTHR48075:SF5">
    <property type="entry name" value="3-HYDROXYBUTYRYL-COA DEHYDROGENASE"/>
    <property type="match status" value="1"/>
</dbReference>
<proteinExistence type="predicted"/>
<dbReference type="VEuPathDB" id="VectorBase:BGLAX_042779"/>
<dbReference type="Pfam" id="PF13920">
    <property type="entry name" value="zf-C3HC4_3"/>
    <property type="match status" value="1"/>
</dbReference>
<feature type="domain" description="RING-type" evidence="4">
    <location>
        <begin position="245"/>
        <end position="284"/>
    </location>
</feature>
<dbReference type="KEGG" id="bgt:106069266"/>
<dbReference type="InterPro" id="IPR001841">
    <property type="entry name" value="Znf_RING"/>
</dbReference>
<dbReference type="SUPFAM" id="SSF57850">
    <property type="entry name" value="RING/U-box"/>
    <property type="match status" value="1"/>
</dbReference>
<dbReference type="RefSeq" id="XP_013084337.2">
    <property type="nucleotide sequence ID" value="XM_013228883.2"/>
</dbReference>
<dbReference type="Pfam" id="PF02737">
    <property type="entry name" value="3HCDH_N"/>
    <property type="match status" value="1"/>
</dbReference>
<keyword evidence="1 3" id="KW-0479">Metal-binding</keyword>
<dbReference type="InterPro" id="IPR036291">
    <property type="entry name" value="NAD(P)-bd_dom_sf"/>
</dbReference>
<evidence type="ECO:0000313" key="6">
    <source>
        <dbReference type="Proteomes" id="UP000076420"/>
    </source>
</evidence>
<protein>
    <recommendedName>
        <fullName evidence="4">RING-type domain-containing protein</fullName>
    </recommendedName>
</protein>
<dbReference type="GO" id="GO:0016491">
    <property type="term" value="F:oxidoreductase activity"/>
    <property type="evidence" value="ECO:0007669"/>
    <property type="project" value="TreeGrafter"/>
</dbReference>
<dbReference type="STRING" id="6526.A0A2C9LGB9"/>
<evidence type="ECO:0000259" key="4">
    <source>
        <dbReference type="PROSITE" id="PS50089"/>
    </source>
</evidence>
<dbReference type="GO" id="GO:0070403">
    <property type="term" value="F:NAD+ binding"/>
    <property type="evidence" value="ECO:0007669"/>
    <property type="project" value="InterPro"/>
</dbReference>
<reference evidence="5" key="1">
    <citation type="submission" date="2020-05" db="UniProtKB">
        <authorList>
            <consortium name="EnsemblMetazoa"/>
        </authorList>
    </citation>
    <scope>IDENTIFICATION</scope>
    <source>
        <strain evidence="5">BB02</strain>
    </source>
</reference>
<dbReference type="GO" id="GO:0006631">
    <property type="term" value="P:fatty acid metabolic process"/>
    <property type="evidence" value="ECO:0007669"/>
    <property type="project" value="InterPro"/>
</dbReference>
<dbReference type="Gene3D" id="3.40.50.720">
    <property type="entry name" value="NAD(P)-binding Rossmann-like Domain"/>
    <property type="match status" value="1"/>
</dbReference>
<sequence length="296" mass="34138">MVHIAIVGAGLMGVKIAGEFAYHGHRVKIYDNSVQALNKVYSILEDDKKQLYIDGLLPQKHFLGQVFCMSHLEESVKDADFIFEVVYEDLEVKQDIFERVSHCCKPTAVIASNTLQLDINKINERALNKQRTLGLRFLFPVYYIPEVEIYPANQTEVQVIEKVRKLVERMGKTLFFRSGQQPLILTEQQRDERKKARQEEILNFSGLGAFSDRSIPALHHNGNDNVQKIQNEVFSIIPSDLDRDCAICMDRLRDCLFSPCHHMVTCLQCGQMLQDRHDACPICRMDIREIVRVYHT</sequence>
<keyword evidence="1 3" id="KW-0863">Zinc-finger</keyword>
<dbReference type="InterPro" id="IPR006176">
    <property type="entry name" value="3-OHacyl-CoA_DH_NAD-bd"/>
</dbReference>
<dbReference type="AlphaFoldDB" id="A0A2C9LGB9"/>
<gene>
    <name evidence="5" type="primary">106069266</name>
</gene>
<evidence type="ECO:0000313" key="5">
    <source>
        <dbReference type="EnsemblMetazoa" id="BGLB030781-PA"/>
    </source>
</evidence>
<dbReference type="EnsemblMetazoa" id="BGLB030781-RA">
    <property type="protein sequence ID" value="BGLB030781-PA"/>
    <property type="gene ID" value="BGLB030781"/>
</dbReference>
<dbReference type="Gene3D" id="3.30.40.10">
    <property type="entry name" value="Zinc/RING finger domain, C3HC4 (zinc finger)"/>
    <property type="match status" value="1"/>
</dbReference>
<dbReference type="OrthoDB" id="2021159at2759"/>
<dbReference type="Proteomes" id="UP000076420">
    <property type="component" value="Unassembled WGS sequence"/>
</dbReference>
<evidence type="ECO:0000256" key="3">
    <source>
        <dbReference type="PROSITE-ProRule" id="PRU00175"/>
    </source>
</evidence>